<dbReference type="PANTHER" id="PTHR43434:SF1">
    <property type="entry name" value="PHOSPHOGLYCOLATE PHOSPHATASE"/>
    <property type="match status" value="1"/>
</dbReference>
<gene>
    <name evidence="3" type="ORF">ACFFMS_08550</name>
</gene>
<dbReference type="RefSeq" id="WP_379948862.1">
    <property type="nucleotide sequence ID" value="NZ_JBHMAF010000034.1"/>
</dbReference>
<dbReference type="GO" id="GO:0016787">
    <property type="term" value="F:hydrolase activity"/>
    <property type="evidence" value="ECO:0007669"/>
    <property type="project" value="UniProtKB-KW"/>
</dbReference>
<dbReference type="EMBL" id="JBHMAF010000034">
    <property type="protein sequence ID" value="MFB9758568.1"/>
    <property type="molecule type" value="Genomic_DNA"/>
</dbReference>
<sequence>MELNDFVEHTTACMMELLAKKAVVQGMGIKGVLFDKDGTLLNFGMLWVAIEYEVIDALLERVGEARNSGLKEALCASIGLHNGQVDEKGYFASGTSLDISRAFQAVLPYDIPGLHEWLMEQATLKTREHIQNVQPTCDLQTLFLQMKEKGITIGIATSDDNEITRLCIEALRIEEYISFVGTAELYPKKPDPTVVYAFCRQFGLQPHEVAIVGDTEKDLQLAKNSGAGCGISVLCGVGSEEELSVLADFVVLSPAHLIQDGVLIWDRQSG</sequence>
<evidence type="ECO:0000313" key="3">
    <source>
        <dbReference type="EMBL" id="MFB9758568.1"/>
    </source>
</evidence>
<dbReference type="InterPro" id="IPR023214">
    <property type="entry name" value="HAD_sf"/>
</dbReference>
<dbReference type="EC" id="3.-.-.-" evidence="3"/>
<dbReference type="Pfam" id="PF13419">
    <property type="entry name" value="HAD_2"/>
    <property type="match status" value="1"/>
</dbReference>
<dbReference type="Gene3D" id="3.40.50.1000">
    <property type="entry name" value="HAD superfamily/HAD-like"/>
    <property type="match status" value="1"/>
</dbReference>
<dbReference type="InterPro" id="IPR006439">
    <property type="entry name" value="HAD-SF_hydro_IA"/>
</dbReference>
<keyword evidence="1 3" id="KW-0378">Hydrolase</keyword>
<protein>
    <submittedName>
        <fullName evidence="3">HAD family hydrolase</fullName>
        <ecNumber evidence="3">3.-.-.-</ecNumber>
    </submittedName>
</protein>
<organism evidence="3 4">
    <name type="scientific">Ectobacillus funiculus</name>
    <dbReference type="NCBI Taxonomy" id="137993"/>
    <lineage>
        <taxon>Bacteria</taxon>
        <taxon>Bacillati</taxon>
        <taxon>Bacillota</taxon>
        <taxon>Bacilli</taxon>
        <taxon>Bacillales</taxon>
        <taxon>Bacillaceae</taxon>
        <taxon>Ectobacillus</taxon>
    </lineage>
</organism>
<evidence type="ECO:0000256" key="2">
    <source>
        <dbReference type="ARBA" id="ARBA00022842"/>
    </source>
</evidence>
<dbReference type="SUPFAM" id="SSF56784">
    <property type="entry name" value="HAD-like"/>
    <property type="match status" value="1"/>
</dbReference>
<dbReference type="PRINTS" id="PR00413">
    <property type="entry name" value="HADHALOGNASE"/>
</dbReference>
<dbReference type="InterPro" id="IPR041492">
    <property type="entry name" value="HAD_2"/>
</dbReference>
<dbReference type="SFLD" id="SFLDG01129">
    <property type="entry name" value="C1.5:_HAD__Beta-PGM__Phosphata"/>
    <property type="match status" value="1"/>
</dbReference>
<dbReference type="InterPro" id="IPR050155">
    <property type="entry name" value="HAD-like_hydrolase_sf"/>
</dbReference>
<keyword evidence="2" id="KW-0460">Magnesium</keyword>
<dbReference type="NCBIfam" id="TIGR01549">
    <property type="entry name" value="HAD-SF-IA-v1"/>
    <property type="match status" value="1"/>
</dbReference>
<evidence type="ECO:0000256" key="1">
    <source>
        <dbReference type="ARBA" id="ARBA00022801"/>
    </source>
</evidence>
<proteinExistence type="predicted"/>
<keyword evidence="4" id="KW-1185">Reference proteome</keyword>
<dbReference type="InterPro" id="IPR036412">
    <property type="entry name" value="HAD-like_sf"/>
</dbReference>
<dbReference type="Proteomes" id="UP001589609">
    <property type="component" value="Unassembled WGS sequence"/>
</dbReference>
<evidence type="ECO:0000313" key="4">
    <source>
        <dbReference type="Proteomes" id="UP001589609"/>
    </source>
</evidence>
<name>A0ABV5WD93_9BACI</name>
<dbReference type="Gene3D" id="1.10.150.240">
    <property type="entry name" value="Putative phosphatase, domain 2"/>
    <property type="match status" value="1"/>
</dbReference>
<comment type="caution">
    <text evidence="3">The sequence shown here is derived from an EMBL/GenBank/DDBJ whole genome shotgun (WGS) entry which is preliminary data.</text>
</comment>
<accession>A0ABV5WD93</accession>
<dbReference type="PANTHER" id="PTHR43434">
    <property type="entry name" value="PHOSPHOGLYCOLATE PHOSPHATASE"/>
    <property type="match status" value="1"/>
</dbReference>
<dbReference type="SFLD" id="SFLDS00003">
    <property type="entry name" value="Haloacid_Dehalogenase"/>
    <property type="match status" value="1"/>
</dbReference>
<reference evidence="3 4" key="1">
    <citation type="submission" date="2024-09" db="EMBL/GenBank/DDBJ databases">
        <authorList>
            <person name="Sun Q."/>
            <person name="Mori K."/>
        </authorList>
    </citation>
    <scope>NUCLEOTIDE SEQUENCE [LARGE SCALE GENOMIC DNA]</scope>
    <source>
        <strain evidence="3 4">JCM 11201</strain>
    </source>
</reference>
<dbReference type="InterPro" id="IPR023198">
    <property type="entry name" value="PGP-like_dom2"/>
</dbReference>